<reference evidence="2 3" key="1">
    <citation type="submission" date="2019-05" db="EMBL/GenBank/DDBJ databases">
        <title>Another draft genome of Portunus trituberculatus and its Hox gene families provides insights of decapod evolution.</title>
        <authorList>
            <person name="Jeong J.-H."/>
            <person name="Song I."/>
            <person name="Kim S."/>
            <person name="Choi T."/>
            <person name="Kim D."/>
            <person name="Ryu S."/>
            <person name="Kim W."/>
        </authorList>
    </citation>
    <scope>NUCLEOTIDE SEQUENCE [LARGE SCALE GENOMIC DNA]</scope>
    <source>
        <tissue evidence="2">Muscle</tissue>
    </source>
</reference>
<accession>A0A5B7FYJ0</accession>
<dbReference type="EMBL" id="VSRR010009538">
    <property type="protein sequence ID" value="MPC50497.1"/>
    <property type="molecule type" value="Genomic_DNA"/>
</dbReference>
<protein>
    <submittedName>
        <fullName evidence="2">Uncharacterized protein</fullName>
    </submittedName>
</protein>
<comment type="caution">
    <text evidence="2">The sequence shown here is derived from an EMBL/GenBank/DDBJ whole genome shotgun (WGS) entry which is preliminary data.</text>
</comment>
<feature type="compositionally biased region" description="Low complexity" evidence="1">
    <location>
        <begin position="53"/>
        <end position="68"/>
    </location>
</feature>
<gene>
    <name evidence="2" type="ORF">E2C01_044326</name>
</gene>
<evidence type="ECO:0000313" key="3">
    <source>
        <dbReference type="Proteomes" id="UP000324222"/>
    </source>
</evidence>
<keyword evidence="3" id="KW-1185">Reference proteome</keyword>
<name>A0A5B7FYJ0_PORTR</name>
<dbReference type="Proteomes" id="UP000324222">
    <property type="component" value="Unassembled WGS sequence"/>
</dbReference>
<feature type="region of interest" description="Disordered" evidence="1">
    <location>
        <begin position="52"/>
        <end position="87"/>
    </location>
</feature>
<evidence type="ECO:0000256" key="1">
    <source>
        <dbReference type="SAM" id="MobiDB-lite"/>
    </source>
</evidence>
<organism evidence="2 3">
    <name type="scientific">Portunus trituberculatus</name>
    <name type="common">Swimming crab</name>
    <name type="synonym">Neptunus trituberculatus</name>
    <dbReference type="NCBI Taxonomy" id="210409"/>
    <lineage>
        <taxon>Eukaryota</taxon>
        <taxon>Metazoa</taxon>
        <taxon>Ecdysozoa</taxon>
        <taxon>Arthropoda</taxon>
        <taxon>Crustacea</taxon>
        <taxon>Multicrustacea</taxon>
        <taxon>Malacostraca</taxon>
        <taxon>Eumalacostraca</taxon>
        <taxon>Eucarida</taxon>
        <taxon>Decapoda</taxon>
        <taxon>Pleocyemata</taxon>
        <taxon>Brachyura</taxon>
        <taxon>Eubrachyura</taxon>
        <taxon>Portunoidea</taxon>
        <taxon>Portunidae</taxon>
        <taxon>Portuninae</taxon>
        <taxon>Portunus</taxon>
    </lineage>
</organism>
<proteinExistence type="predicted"/>
<sequence>MLTAGPQCARRHGLGTCAREPQYARYGANLCLLKHPVIRPARLSPSVCPMPATPAAAPLPARPTSLSSISARDLDARPSPSRCGASL</sequence>
<dbReference type="AlphaFoldDB" id="A0A5B7FYJ0"/>
<evidence type="ECO:0000313" key="2">
    <source>
        <dbReference type="EMBL" id="MPC50497.1"/>
    </source>
</evidence>